<keyword evidence="4 8" id="KW-1003">Cell membrane</keyword>
<dbReference type="NCBIfam" id="TIGR01569">
    <property type="entry name" value="A_tha_TIGR01569"/>
    <property type="match status" value="1"/>
</dbReference>
<evidence type="ECO:0000256" key="1">
    <source>
        <dbReference type="ARBA" id="ARBA00004651"/>
    </source>
</evidence>
<dbReference type="InterPro" id="IPR006459">
    <property type="entry name" value="CASP/CASPL"/>
</dbReference>
<evidence type="ECO:0000256" key="4">
    <source>
        <dbReference type="ARBA" id="ARBA00022475"/>
    </source>
</evidence>
<dbReference type="EMBL" id="CP136895">
    <property type="protein sequence ID" value="WOL12291.1"/>
    <property type="molecule type" value="Genomic_DNA"/>
</dbReference>
<evidence type="ECO:0000256" key="2">
    <source>
        <dbReference type="ARBA" id="ARBA00007651"/>
    </source>
</evidence>
<evidence type="ECO:0000256" key="7">
    <source>
        <dbReference type="ARBA" id="ARBA00023136"/>
    </source>
</evidence>
<feature type="transmembrane region" description="Helical" evidence="8">
    <location>
        <begin position="165"/>
        <end position="185"/>
    </location>
</feature>
<dbReference type="InterPro" id="IPR006702">
    <property type="entry name" value="CASP_dom"/>
</dbReference>
<comment type="subcellular location">
    <subcellularLocation>
        <location evidence="1 8">Cell membrane</location>
        <topology evidence="1 8">Multi-pass membrane protein</topology>
    </subcellularLocation>
</comment>
<evidence type="ECO:0000313" key="11">
    <source>
        <dbReference type="Proteomes" id="UP001327560"/>
    </source>
</evidence>
<gene>
    <name evidence="10" type="ORF">Cni_G21057</name>
</gene>
<evidence type="ECO:0000259" key="9">
    <source>
        <dbReference type="Pfam" id="PF04535"/>
    </source>
</evidence>
<keyword evidence="6 8" id="KW-1133">Transmembrane helix</keyword>
<protein>
    <recommendedName>
        <fullName evidence="8">CASP-like protein</fullName>
    </recommendedName>
</protein>
<keyword evidence="7 8" id="KW-0472">Membrane</keyword>
<dbReference type="Pfam" id="PF04535">
    <property type="entry name" value="CASP_dom"/>
    <property type="match status" value="1"/>
</dbReference>
<dbReference type="AlphaFoldDB" id="A0AAQ3QGU7"/>
<reference evidence="10 11" key="1">
    <citation type="submission" date="2023-10" db="EMBL/GenBank/DDBJ databases">
        <title>Chromosome-scale genome assembly provides insights into flower coloration mechanisms of Canna indica.</title>
        <authorList>
            <person name="Li C."/>
        </authorList>
    </citation>
    <scope>NUCLEOTIDE SEQUENCE [LARGE SCALE GENOMIC DNA]</scope>
    <source>
        <tissue evidence="10">Flower</tissue>
    </source>
</reference>
<sequence>MASGSSSDHESHNKKAPNLSAVDLALRLLLFASAASGLVVLATSKETKTFLTSLPPPFPSHVDRPAKFHYSPALIYLLVAQSVACLYSIITVIISYLSLSKPCPSTKLLFFLIVSDAAMVGVMASATGTAGAVAYLGLKGNSHVGWSKMCNVYGKFCKHIGSSTFVSLVASVALVVLVGISSYSLHRRTAHHH</sequence>
<evidence type="ECO:0000256" key="5">
    <source>
        <dbReference type="ARBA" id="ARBA00022692"/>
    </source>
</evidence>
<keyword evidence="5 8" id="KW-0812">Transmembrane</keyword>
<dbReference type="GO" id="GO:0005886">
    <property type="term" value="C:plasma membrane"/>
    <property type="evidence" value="ECO:0007669"/>
    <property type="project" value="UniProtKB-SubCell"/>
</dbReference>
<organism evidence="10 11">
    <name type="scientific">Canna indica</name>
    <name type="common">Indian-shot</name>
    <dbReference type="NCBI Taxonomy" id="4628"/>
    <lineage>
        <taxon>Eukaryota</taxon>
        <taxon>Viridiplantae</taxon>
        <taxon>Streptophyta</taxon>
        <taxon>Embryophyta</taxon>
        <taxon>Tracheophyta</taxon>
        <taxon>Spermatophyta</taxon>
        <taxon>Magnoliopsida</taxon>
        <taxon>Liliopsida</taxon>
        <taxon>Zingiberales</taxon>
        <taxon>Cannaceae</taxon>
        <taxon>Canna</taxon>
    </lineage>
</organism>
<evidence type="ECO:0000313" key="10">
    <source>
        <dbReference type="EMBL" id="WOL12291.1"/>
    </source>
</evidence>
<dbReference type="Proteomes" id="UP001327560">
    <property type="component" value="Chromosome 6"/>
</dbReference>
<feature type="transmembrane region" description="Helical" evidence="8">
    <location>
        <begin position="109"/>
        <end position="138"/>
    </location>
</feature>
<accession>A0AAQ3QGU7</accession>
<proteinExistence type="inferred from homology"/>
<evidence type="ECO:0000256" key="6">
    <source>
        <dbReference type="ARBA" id="ARBA00022989"/>
    </source>
</evidence>
<feature type="domain" description="Casparian strip membrane protein" evidence="9">
    <location>
        <begin position="19"/>
        <end position="173"/>
    </location>
</feature>
<evidence type="ECO:0000256" key="8">
    <source>
        <dbReference type="RuleBase" id="RU361233"/>
    </source>
</evidence>
<dbReference type="InterPro" id="IPR044173">
    <property type="entry name" value="CASPL"/>
</dbReference>
<evidence type="ECO:0000256" key="3">
    <source>
        <dbReference type="ARBA" id="ARBA00011489"/>
    </source>
</evidence>
<dbReference type="PANTHER" id="PTHR36488">
    <property type="entry name" value="CASP-LIKE PROTEIN 1U1"/>
    <property type="match status" value="1"/>
</dbReference>
<comment type="similarity">
    <text evidence="2 8">Belongs to the Casparian strip membrane proteins (CASP) family.</text>
</comment>
<dbReference type="PANTHER" id="PTHR36488:SF8">
    <property type="entry name" value="CASP-LIKE PROTEIN 1U1"/>
    <property type="match status" value="1"/>
</dbReference>
<comment type="subunit">
    <text evidence="3 8">Homodimer and heterodimers.</text>
</comment>
<name>A0AAQ3QGU7_9LILI</name>
<feature type="transmembrane region" description="Helical" evidence="8">
    <location>
        <begin position="73"/>
        <end position="97"/>
    </location>
</feature>
<keyword evidence="11" id="KW-1185">Reference proteome</keyword>
<feature type="transmembrane region" description="Helical" evidence="8">
    <location>
        <begin position="24"/>
        <end position="44"/>
    </location>
</feature>